<name>A0A077DFZ8_9BURK</name>
<dbReference type="EMBL" id="CP009238">
    <property type="protein sequence ID" value="AIL33086.1"/>
    <property type="molecule type" value="Genomic_DNA"/>
</dbReference>
<dbReference type="KEGG" id="bpsi:IX83_06985"/>
<feature type="region of interest" description="Disordered" evidence="1">
    <location>
        <begin position="24"/>
        <end position="44"/>
    </location>
</feature>
<reference evidence="2 3" key="1">
    <citation type="journal article" date="2014" name="BMC Genomics">
        <title>A genomic perspective on a new bacterial genus and species from the Alcaligenaceae family, Basilea psittacipulmonis.</title>
        <authorList>
            <person name="Whiteson K.L."/>
            <person name="Hernandez D."/>
            <person name="Lazarevic V."/>
            <person name="Gaia N."/>
            <person name="Farinelli L."/>
            <person name="Francois P."/>
            <person name="Pilo P."/>
            <person name="Frey J."/>
            <person name="Schrenzel J."/>
        </authorList>
    </citation>
    <scope>NUCLEOTIDE SEQUENCE [LARGE SCALE GENOMIC DNA]</scope>
    <source>
        <strain evidence="2 3">DSM 24701</strain>
    </source>
</reference>
<evidence type="ECO:0000313" key="2">
    <source>
        <dbReference type="EMBL" id="AIL33086.1"/>
    </source>
</evidence>
<evidence type="ECO:0000313" key="3">
    <source>
        <dbReference type="Proteomes" id="UP000028945"/>
    </source>
</evidence>
<organism evidence="2 3">
    <name type="scientific">Basilea psittacipulmonis DSM 24701</name>
    <dbReference type="NCBI Taxonomy" id="1072685"/>
    <lineage>
        <taxon>Bacteria</taxon>
        <taxon>Pseudomonadati</taxon>
        <taxon>Pseudomonadota</taxon>
        <taxon>Betaproteobacteria</taxon>
        <taxon>Burkholderiales</taxon>
        <taxon>Alcaligenaceae</taxon>
        <taxon>Basilea</taxon>
    </lineage>
</organism>
<dbReference type="Proteomes" id="UP000028945">
    <property type="component" value="Chromosome"/>
</dbReference>
<dbReference type="HOGENOM" id="CLU_2785520_0_0_4"/>
<sequence length="68" mass="7525">MWKYPPATNVHKALKHAVSLARTSETTVASSHETNTSLKNDENQYYQGDINPVEHTSFTETANKYGGG</sequence>
<evidence type="ECO:0000256" key="1">
    <source>
        <dbReference type="SAM" id="MobiDB-lite"/>
    </source>
</evidence>
<protein>
    <submittedName>
        <fullName evidence="2">Uncharacterized protein</fullName>
    </submittedName>
</protein>
<dbReference type="AlphaFoldDB" id="A0A077DFZ8"/>
<gene>
    <name evidence="2" type="ORF">IX83_06985</name>
</gene>
<keyword evidence="3" id="KW-1185">Reference proteome</keyword>
<dbReference type="RefSeq" id="WP_038500627.1">
    <property type="nucleotide sequence ID" value="NZ_AFWK01000073.1"/>
</dbReference>
<proteinExistence type="predicted"/>
<accession>A0A077DFZ8</accession>